<keyword evidence="4" id="KW-0145">Chemotaxis</keyword>
<comment type="caution">
    <text evidence="8">The sequence shown here is derived from an EMBL/GenBank/DDBJ whole genome shotgun (WGS) entry which is preliminary data.</text>
</comment>
<reference evidence="8 9" key="1">
    <citation type="submission" date="2020-08" db="EMBL/GenBank/DDBJ databases">
        <title>Sequencing the genomes of 1000 actinobacteria strains.</title>
        <authorList>
            <person name="Klenk H.-P."/>
        </authorList>
    </citation>
    <scope>NUCLEOTIDE SEQUENCE [LARGE SCALE GENOMIC DNA]</scope>
    <source>
        <strain evidence="8 9">DSM 45084</strain>
    </source>
</reference>
<evidence type="ECO:0000313" key="8">
    <source>
        <dbReference type="EMBL" id="MBB4968374.1"/>
    </source>
</evidence>
<dbReference type="NCBIfam" id="TIGR02480">
    <property type="entry name" value="fliN"/>
    <property type="match status" value="1"/>
</dbReference>
<keyword evidence="6" id="KW-0472">Membrane</keyword>
<dbReference type="AlphaFoldDB" id="A0A7W7WYB9"/>
<comment type="subcellular location">
    <subcellularLocation>
        <location evidence="1">Cell membrane</location>
        <topology evidence="1">Peripheral membrane protein</topology>
        <orientation evidence="1">Cytoplasmic side</orientation>
    </subcellularLocation>
</comment>
<comment type="similarity">
    <text evidence="2">Belongs to the FliN/MopA/SpaO family.</text>
</comment>
<dbReference type="RefSeq" id="WP_184673871.1">
    <property type="nucleotide sequence ID" value="NZ_BAABAI010000028.1"/>
</dbReference>
<evidence type="ECO:0000256" key="4">
    <source>
        <dbReference type="ARBA" id="ARBA00022500"/>
    </source>
</evidence>
<dbReference type="Proteomes" id="UP000542674">
    <property type="component" value="Unassembled WGS sequence"/>
</dbReference>
<dbReference type="InterPro" id="IPR001543">
    <property type="entry name" value="FliN-like_C"/>
</dbReference>
<gene>
    <name evidence="8" type="ORF">F4559_005733</name>
</gene>
<name>A0A7W7WYB9_9PSEU</name>
<dbReference type="PANTHER" id="PTHR43484">
    <property type="match status" value="1"/>
</dbReference>
<dbReference type="Gene3D" id="2.30.330.10">
    <property type="entry name" value="SpoA-like"/>
    <property type="match status" value="1"/>
</dbReference>
<dbReference type="InterPro" id="IPR051469">
    <property type="entry name" value="FliN/MopA/SpaO"/>
</dbReference>
<evidence type="ECO:0000256" key="2">
    <source>
        <dbReference type="ARBA" id="ARBA00009226"/>
    </source>
</evidence>
<evidence type="ECO:0000313" key="9">
    <source>
        <dbReference type="Proteomes" id="UP000542674"/>
    </source>
</evidence>
<keyword evidence="5" id="KW-0283">Flagellar rotation</keyword>
<evidence type="ECO:0000256" key="5">
    <source>
        <dbReference type="ARBA" id="ARBA00022779"/>
    </source>
</evidence>
<evidence type="ECO:0000256" key="3">
    <source>
        <dbReference type="ARBA" id="ARBA00022475"/>
    </source>
</evidence>
<dbReference type="SUPFAM" id="SSF101801">
    <property type="entry name" value="Surface presentation of antigens (SPOA)"/>
    <property type="match status" value="1"/>
</dbReference>
<dbReference type="GO" id="GO:0006935">
    <property type="term" value="P:chemotaxis"/>
    <property type="evidence" value="ECO:0007669"/>
    <property type="project" value="UniProtKB-KW"/>
</dbReference>
<dbReference type="GO" id="GO:0003774">
    <property type="term" value="F:cytoskeletal motor activity"/>
    <property type="evidence" value="ECO:0007669"/>
    <property type="project" value="InterPro"/>
</dbReference>
<keyword evidence="8" id="KW-0282">Flagellum</keyword>
<organism evidence="8 9">
    <name type="scientific">Saccharothrix violaceirubra</name>
    <dbReference type="NCBI Taxonomy" id="413306"/>
    <lineage>
        <taxon>Bacteria</taxon>
        <taxon>Bacillati</taxon>
        <taxon>Actinomycetota</taxon>
        <taxon>Actinomycetes</taxon>
        <taxon>Pseudonocardiales</taxon>
        <taxon>Pseudonocardiaceae</taxon>
        <taxon>Saccharothrix</taxon>
    </lineage>
</organism>
<dbReference type="PRINTS" id="PR00956">
    <property type="entry name" value="FLGMOTORFLIN"/>
</dbReference>
<feature type="domain" description="Flagellar motor switch protein FliN-like C-terminal" evidence="7">
    <location>
        <begin position="170"/>
        <end position="239"/>
    </location>
</feature>
<evidence type="ECO:0000256" key="1">
    <source>
        <dbReference type="ARBA" id="ARBA00004413"/>
    </source>
</evidence>
<keyword evidence="3" id="KW-1003">Cell membrane</keyword>
<keyword evidence="8" id="KW-0966">Cell projection</keyword>
<protein>
    <submittedName>
        <fullName evidence="8">Flagellar motor switch protein FliN/FliY</fullName>
    </submittedName>
</protein>
<keyword evidence="9" id="KW-1185">Reference proteome</keyword>
<dbReference type="PANTHER" id="PTHR43484:SF1">
    <property type="entry name" value="FLAGELLAR MOTOR SWITCH PROTEIN FLIN"/>
    <property type="match status" value="1"/>
</dbReference>
<dbReference type="EMBL" id="JACHJS010000001">
    <property type="protein sequence ID" value="MBB4968374.1"/>
    <property type="molecule type" value="Genomic_DNA"/>
</dbReference>
<dbReference type="InterPro" id="IPR012826">
    <property type="entry name" value="FliN"/>
</dbReference>
<proteinExistence type="inferred from homology"/>
<dbReference type="GO" id="GO:0071973">
    <property type="term" value="P:bacterial-type flagellum-dependent cell motility"/>
    <property type="evidence" value="ECO:0007669"/>
    <property type="project" value="InterPro"/>
</dbReference>
<dbReference type="InterPro" id="IPR036429">
    <property type="entry name" value="SpoA-like_sf"/>
</dbReference>
<evidence type="ECO:0000259" key="7">
    <source>
        <dbReference type="Pfam" id="PF01052"/>
    </source>
</evidence>
<dbReference type="GO" id="GO:0009425">
    <property type="term" value="C:bacterial-type flagellum basal body"/>
    <property type="evidence" value="ECO:0007669"/>
    <property type="project" value="InterPro"/>
</dbReference>
<dbReference type="Pfam" id="PF01052">
    <property type="entry name" value="FliMN_C"/>
    <property type="match status" value="1"/>
</dbReference>
<evidence type="ECO:0000256" key="6">
    <source>
        <dbReference type="ARBA" id="ARBA00023136"/>
    </source>
</evidence>
<accession>A0A7W7WYB9</accession>
<dbReference type="InterPro" id="IPR001172">
    <property type="entry name" value="FliN_T3SS_HrcQb"/>
</dbReference>
<dbReference type="GO" id="GO:0005886">
    <property type="term" value="C:plasma membrane"/>
    <property type="evidence" value="ECO:0007669"/>
    <property type="project" value="UniProtKB-SubCell"/>
</dbReference>
<keyword evidence="8" id="KW-0969">Cilium</keyword>
<sequence>MTSATTNPALPTTVRAAAEAALSVLPVGENVTVGLPDQNPMAVARIAGAAVTAPMTGMLAGSLVVVVNQDLVDALRAGPLGELDLVAAVAPALGAAAGALGAAAGPAREVSVAEAVELLQNGGTPVVVPLDAAGAPYAAVAVSVASARTAPAPAAAPVRTASLASGLHLLHSVEMEVTVELGRTRMAVRELLSLTTGSVIELDRLAGSPADLLVNGKLIARGEVVVVDENFGLRLTEILAPADAAGE</sequence>